<keyword evidence="2" id="KW-1185">Reference proteome</keyword>
<dbReference type="Proteomes" id="UP000218615">
    <property type="component" value="Unassembled WGS sequence"/>
</dbReference>
<dbReference type="EMBL" id="FZMP01000008">
    <property type="protein sequence ID" value="SNQ59051.1"/>
    <property type="molecule type" value="Genomic_DNA"/>
</dbReference>
<dbReference type="AlphaFoldDB" id="A0A284VII7"/>
<protein>
    <submittedName>
        <fullName evidence="1">Uncharacterized protein</fullName>
    </submittedName>
</protein>
<accession>A0A284VII7</accession>
<proteinExistence type="predicted"/>
<organism evidence="1 2">
    <name type="scientific">Candidatus Methanoperedens nitratireducens</name>
    <dbReference type="NCBI Taxonomy" id="1392998"/>
    <lineage>
        <taxon>Archaea</taxon>
        <taxon>Methanobacteriati</taxon>
        <taxon>Methanobacteriota</taxon>
        <taxon>Stenosarchaea group</taxon>
        <taxon>Methanomicrobia</taxon>
        <taxon>Methanosarcinales</taxon>
        <taxon>ANME-2 cluster</taxon>
        <taxon>Candidatus Methanoperedentaceae</taxon>
        <taxon>Candidatus Methanoperedens</taxon>
    </lineage>
</organism>
<reference evidence="2" key="1">
    <citation type="submission" date="2017-06" db="EMBL/GenBank/DDBJ databases">
        <authorList>
            <person name="Cremers G."/>
        </authorList>
    </citation>
    <scope>NUCLEOTIDE SEQUENCE [LARGE SCALE GENOMIC DNA]</scope>
</reference>
<name>A0A284VII7_9EURY</name>
<sequence>MLKMTKCNSSRHDNGITDIESNTNKNNLKIGDPVRVKEGTVCPDLKDLCIGGWQGRVSEITEDKDGKMLVCVRWDSITLKNMPGYFIEQSEVEGLDYTTMCLWTEEVELSEPRDKKEKQKRPLKRF</sequence>
<gene>
    <name evidence="1" type="ORF">MNV_1050011</name>
</gene>
<evidence type="ECO:0000313" key="1">
    <source>
        <dbReference type="EMBL" id="SNQ59051.1"/>
    </source>
</evidence>
<evidence type="ECO:0000313" key="2">
    <source>
        <dbReference type="Proteomes" id="UP000218615"/>
    </source>
</evidence>